<dbReference type="Proteomes" id="UP000233551">
    <property type="component" value="Unassembled WGS sequence"/>
</dbReference>
<accession>A0A2I0IPC1</accession>
<dbReference type="PANTHER" id="PTHR11439:SF483">
    <property type="entry name" value="PEPTIDE SYNTHASE GLIP-LIKE, PUTATIVE (AFU_ORTHOLOGUE AFUA_3G12920)-RELATED"/>
    <property type="match status" value="1"/>
</dbReference>
<evidence type="ECO:0008006" key="3">
    <source>
        <dbReference type="Google" id="ProtNLM"/>
    </source>
</evidence>
<reference evidence="1 2" key="1">
    <citation type="submission" date="2017-11" db="EMBL/GenBank/DDBJ databases">
        <title>De-novo sequencing of pomegranate (Punica granatum L.) genome.</title>
        <authorList>
            <person name="Akparov Z."/>
            <person name="Amiraslanov A."/>
            <person name="Hajiyeva S."/>
            <person name="Abbasov M."/>
            <person name="Kaur K."/>
            <person name="Hamwieh A."/>
            <person name="Solovyev V."/>
            <person name="Salamov A."/>
            <person name="Braich B."/>
            <person name="Kosarev P."/>
            <person name="Mahmoud A."/>
            <person name="Hajiyev E."/>
            <person name="Babayeva S."/>
            <person name="Izzatullayeva V."/>
            <person name="Mammadov A."/>
            <person name="Mammadov A."/>
            <person name="Sharifova S."/>
            <person name="Ojaghi J."/>
            <person name="Eynullazada K."/>
            <person name="Bayramov B."/>
            <person name="Abdulazimova A."/>
            <person name="Shahmuradov I."/>
        </authorList>
    </citation>
    <scope>NUCLEOTIDE SEQUENCE [LARGE SCALE GENOMIC DNA]</scope>
    <source>
        <strain evidence="2">cv. AG2017</strain>
        <tissue evidence="1">Leaf</tissue>
    </source>
</reference>
<evidence type="ECO:0000313" key="1">
    <source>
        <dbReference type="EMBL" id="PKI45839.1"/>
    </source>
</evidence>
<comment type="caution">
    <text evidence="1">The sequence shown here is derived from an EMBL/GenBank/DDBJ whole genome shotgun (WGS) entry which is preliminary data.</text>
</comment>
<gene>
    <name evidence="1" type="ORF">CRG98_033760</name>
</gene>
<dbReference type="EMBL" id="PGOL01002696">
    <property type="protein sequence ID" value="PKI45839.1"/>
    <property type="molecule type" value="Genomic_DNA"/>
</dbReference>
<proteinExistence type="predicted"/>
<dbReference type="AlphaFoldDB" id="A0A2I0IPC1"/>
<dbReference type="STRING" id="22663.A0A2I0IPC1"/>
<name>A0A2I0IPC1_PUNGR</name>
<dbReference type="PANTHER" id="PTHR11439">
    <property type="entry name" value="GAG-POL-RELATED RETROTRANSPOSON"/>
    <property type="match status" value="1"/>
</dbReference>
<protein>
    <recommendedName>
        <fullName evidence="3">Reverse transcriptase Ty1/copia-type domain-containing protein</fullName>
    </recommendedName>
</protein>
<organism evidence="1 2">
    <name type="scientific">Punica granatum</name>
    <name type="common">Pomegranate</name>
    <dbReference type="NCBI Taxonomy" id="22663"/>
    <lineage>
        <taxon>Eukaryota</taxon>
        <taxon>Viridiplantae</taxon>
        <taxon>Streptophyta</taxon>
        <taxon>Embryophyta</taxon>
        <taxon>Tracheophyta</taxon>
        <taxon>Spermatophyta</taxon>
        <taxon>Magnoliopsida</taxon>
        <taxon>eudicotyledons</taxon>
        <taxon>Gunneridae</taxon>
        <taxon>Pentapetalae</taxon>
        <taxon>rosids</taxon>
        <taxon>malvids</taxon>
        <taxon>Myrtales</taxon>
        <taxon>Lythraceae</taxon>
        <taxon>Punica</taxon>
    </lineage>
</organism>
<evidence type="ECO:0000313" key="2">
    <source>
        <dbReference type="Proteomes" id="UP000233551"/>
    </source>
</evidence>
<dbReference type="CDD" id="cd09272">
    <property type="entry name" value="RNase_HI_RT_Ty1"/>
    <property type="match status" value="1"/>
</dbReference>
<sequence length="181" mass="20718">MAYVLCYRSTEIFSIDYNDADWARDMDEHKSTTGYVFLLNGGVVTWACKKQTCIALSMIEAKDIAYSAVVQEVFWLRHFLQDLRVATNDSKPGLIHYNRMAALAYAKDLKYYGRTKHIEVRYNFIRAIVARKKVVSKHISTSQMIAYPLTKPISKDCFEAHAKITLFTQVISLSAIECEQG</sequence>
<keyword evidence="2" id="KW-1185">Reference proteome</keyword>